<dbReference type="PROSITE" id="PS50983">
    <property type="entry name" value="FE_B12_PBP"/>
    <property type="match status" value="1"/>
</dbReference>
<protein>
    <submittedName>
        <fullName evidence="6">ABC transporter substrate-binding protein</fullName>
    </submittedName>
</protein>
<sequence length="377" mass="39043">MPVSAPVRTRNRTVSDCLQVARNHTDSPRYGTARNRAVRHGGTAVALLCAALLVVGCSQQDDASSIIRTTTNIAGAGVVGLERDTSRACPLPIAPDPSNGKTRTVTHAAGTSEVPADPQRIVVLSTSALDAACAVGLWERVVGAVPIDGPRSQPMYLGYGVLKIPAVGSAVQPDLGQIAALHPDLIIGDISSGPGGFAALQAIAPTVLADPGSGWQTEFSTLAAGLGRRNAATTALENYRTEARETGNALAASQSQASVVRFTADRDQVQGSNSFAGQVLADVGVQRPTAQRGTSFDVTGKDLTKVEGDIIYVVFAGETGEAHGKTVLRSDAWKDLGAATDKRVFAVEDTVWHGDGLTAARALLADLRGSLNGFVTD</sequence>
<gene>
    <name evidence="6" type="ORF">OG563_08870</name>
</gene>
<organism evidence="6 7">
    <name type="scientific">Nocardia vinacea</name>
    <dbReference type="NCBI Taxonomy" id="96468"/>
    <lineage>
        <taxon>Bacteria</taxon>
        <taxon>Bacillati</taxon>
        <taxon>Actinomycetota</taxon>
        <taxon>Actinomycetes</taxon>
        <taxon>Mycobacteriales</taxon>
        <taxon>Nocardiaceae</taxon>
        <taxon>Nocardia</taxon>
    </lineage>
</organism>
<evidence type="ECO:0000256" key="4">
    <source>
        <dbReference type="ARBA" id="ARBA00022729"/>
    </source>
</evidence>
<evidence type="ECO:0000256" key="3">
    <source>
        <dbReference type="ARBA" id="ARBA00022448"/>
    </source>
</evidence>
<name>A0ABZ1YYA9_9NOCA</name>
<dbReference type="RefSeq" id="WP_329412628.1">
    <property type="nucleotide sequence ID" value="NZ_CP109441.1"/>
</dbReference>
<feature type="domain" description="Fe/B12 periplasmic-binding" evidence="5">
    <location>
        <begin position="120"/>
        <end position="375"/>
    </location>
</feature>
<reference evidence="6" key="1">
    <citation type="submission" date="2022-10" db="EMBL/GenBank/DDBJ databases">
        <title>The complete genomes of actinobacterial strains from the NBC collection.</title>
        <authorList>
            <person name="Joergensen T.S."/>
            <person name="Alvarez Arevalo M."/>
            <person name="Sterndorff E.B."/>
            <person name="Faurdal D."/>
            <person name="Vuksanovic O."/>
            <person name="Mourched A.-S."/>
            <person name="Charusanti P."/>
            <person name="Shaw S."/>
            <person name="Blin K."/>
            <person name="Weber T."/>
        </authorList>
    </citation>
    <scope>NUCLEOTIDE SEQUENCE</scope>
    <source>
        <strain evidence="6">NBC_01482</strain>
    </source>
</reference>
<evidence type="ECO:0000256" key="2">
    <source>
        <dbReference type="ARBA" id="ARBA00008814"/>
    </source>
</evidence>
<evidence type="ECO:0000256" key="1">
    <source>
        <dbReference type="ARBA" id="ARBA00004196"/>
    </source>
</evidence>
<dbReference type="PANTHER" id="PTHR30532:SF25">
    <property type="entry name" value="IRON(III) DICITRATE-BINDING PERIPLASMIC PROTEIN"/>
    <property type="match status" value="1"/>
</dbReference>
<proteinExistence type="inferred from homology"/>
<keyword evidence="3" id="KW-0813">Transport</keyword>
<dbReference type="EMBL" id="CP109441">
    <property type="protein sequence ID" value="WUV48285.1"/>
    <property type="molecule type" value="Genomic_DNA"/>
</dbReference>
<evidence type="ECO:0000259" key="5">
    <source>
        <dbReference type="PROSITE" id="PS50983"/>
    </source>
</evidence>
<dbReference type="PANTHER" id="PTHR30532">
    <property type="entry name" value="IRON III DICITRATE-BINDING PERIPLASMIC PROTEIN"/>
    <property type="match status" value="1"/>
</dbReference>
<dbReference type="InterPro" id="IPR051313">
    <property type="entry name" value="Bact_iron-sidero_bind"/>
</dbReference>
<dbReference type="Proteomes" id="UP001432062">
    <property type="component" value="Chromosome"/>
</dbReference>
<dbReference type="Gene3D" id="3.40.50.1980">
    <property type="entry name" value="Nitrogenase molybdenum iron protein domain"/>
    <property type="match status" value="2"/>
</dbReference>
<dbReference type="SUPFAM" id="SSF53807">
    <property type="entry name" value="Helical backbone' metal receptor"/>
    <property type="match status" value="1"/>
</dbReference>
<keyword evidence="7" id="KW-1185">Reference proteome</keyword>
<dbReference type="InterPro" id="IPR002491">
    <property type="entry name" value="ABC_transptr_periplasmic_BD"/>
</dbReference>
<comment type="subcellular location">
    <subcellularLocation>
        <location evidence="1">Cell envelope</location>
    </subcellularLocation>
</comment>
<keyword evidence="4" id="KW-0732">Signal</keyword>
<accession>A0ABZ1YYA9</accession>
<dbReference type="Pfam" id="PF01497">
    <property type="entry name" value="Peripla_BP_2"/>
    <property type="match status" value="1"/>
</dbReference>
<comment type="similarity">
    <text evidence="2">Belongs to the bacterial solute-binding protein 8 family.</text>
</comment>
<evidence type="ECO:0000313" key="6">
    <source>
        <dbReference type="EMBL" id="WUV48285.1"/>
    </source>
</evidence>
<evidence type="ECO:0000313" key="7">
    <source>
        <dbReference type="Proteomes" id="UP001432062"/>
    </source>
</evidence>